<reference evidence="5" key="2">
    <citation type="submission" date="2014-03" db="EMBL/GenBank/DDBJ databases">
        <authorList>
            <person name="Genoscope - CEA"/>
        </authorList>
    </citation>
    <scope>NUCLEOTIDE SEQUENCE</scope>
</reference>
<keyword evidence="1" id="KW-0433">Leucine-rich repeat</keyword>
<dbReference type="InterPro" id="IPR001611">
    <property type="entry name" value="Leu-rich_rpt"/>
</dbReference>
<dbReference type="Pfam" id="PF13855">
    <property type="entry name" value="LRR_8"/>
    <property type="match status" value="3"/>
</dbReference>
<reference evidence="6 8" key="3">
    <citation type="submission" date="2020-07" db="EMBL/GenBank/DDBJ databases">
        <title>A long reads based de novo assembly of the rainbow trout Arlee double haploid line genome.</title>
        <authorList>
            <person name="Gao G."/>
            <person name="Palti Y."/>
        </authorList>
    </citation>
    <scope>NUCLEOTIDE SEQUENCE [LARGE SCALE GENOMIC DNA]</scope>
</reference>
<evidence type="ECO:0000256" key="1">
    <source>
        <dbReference type="ARBA" id="ARBA00022614"/>
    </source>
</evidence>
<dbReference type="SMART" id="SM00369">
    <property type="entry name" value="LRR_TYP"/>
    <property type="match status" value="12"/>
</dbReference>
<dbReference type="GeneTree" id="ENSGT00940000162914"/>
<organism evidence="5 7">
    <name type="scientific">Oncorhynchus mykiss</name>
    <name type="common">Rainbow trout</name>
    <name type="synonym">Salmo gairdneri</name>
    <dbReference type="NCBI Taxonomy" id="8022"/>
    <lineage>
        <taxon>Eukaryota</taxon>
        <taxon>Metazoa</taxon>
        <taxon>Chordata</taxon>
        <taxon>Craniata</taxon>
        <taxon>Vertebrata</taxon>
        <taxon>Euteleostomi</taxon>
        <taxon>Actinopterygii</taxon>
        <taxon>Neopterygii</taxon>
        <taxon>Teleostei</taxon>
        <taxon>Protacanthopterygii</taxon>
        <taxon>Salmoniformes</taxon>
        <taxon>Salmonidae</taxon>
        <taxon>Salmoninae</taxon>
        <taxon>Oncorhynchus</taxon>
    </lineage>
</organism>
<accession>A0A060XDM9</accession>
<evidence type="ECO:0000256" key="4">
    <source>
        <dbReference type="SAM" id="SignalP"/>
    </source>
</evidence>
<gene>
    <name evidence="6" type="primary">LOC110529589</name>
    <name evidence="5" type="ORF">GSONMT00012354001</name>
</gene>
<name>A0A060XDM9_ONCMY</name>
<evidence type="ECO:0000313" key="7">
    <source>
        <dbReference type="Proteomes" id="UP000193380"/>
    </source>
</evidence>
<reference evidence="6" key="4">
    <citation type="submission" date="2025-05" db="UniProtKB">
        <authorList>
            <consortium name="Ensembl"/>
        </authorList>
    </citation>
    <scope>IDENTIFICATION</scope>
</reference>
<dbReference type="STRING" id="8022.A0A060XDM9"/>
<dbReference type="PANTHER" id="PTHR24373:SF370">
    <property type="entry name" value="FISH-LIPS, ISOFORM E"/>
    <property type="match status" value="1"/>
</dbReference>
<dbReference type="PANTHER" id="PTHR24373">
    <property type="entry name" value="SLIT RELATED LEUCINE-RICH REPEAT NEURONAL PROTEIN"/>
    <property type="match status" value="1"/>
</dbReference>
<dbReference type="GeneID" id="110529589"/>
<dbReference type="GO" id="GO:0005615">
    <property type="term" value="C:extracellular space"/>
    <property type="evidence" value="ECO:0007669"/>
    <property type="project" value="TreeGrafter"/>
</dbReference>
<evidence type="ECO:0000313" key="6">
    <source>
        <dbReference type="Ensembl" id="ENSOMYP00000103365.1"/>
    </source>
</evidence>
<dbReference type="GO" id="GO:0031012">
    <property type="term" value="C:extracellular matrix"/>
    <property type="evidence" value="ECO:0007669"/>
    <property type="project" value="TreeGrafter"/>
</dbReference>
<dbReference type="OrthoDB" id="2020019at2759"/>
<evidence type="ECO:0000256" key="3">
    <source>
        <dbReference type="ARBA" id="ARBA00022737"/>
    </source>
</evidence>
<dbReference type="Proteomes" id="UP000694395">
    <property type="component" value="Chromosome 8"/>
</dbReference>
<keyword evidence="2 4" id="KW-0732">Signal</keyword>
<protein>
    <recommendedName>
        <fullName evidence="9">LRRCT domain-containing protein</fullName>
    </recommendedName>
</protein>
<keyword evidence="3" id="KW-0677">Repeat</keyword>
<evidence type="ECO:0000256" key="2">
    <source>
        <dbReference type="ARBA" id="ARBA00022729"/>
    </source>
</evidence>
<reference evidence="5" key="1">
    <citation type="journal article" date="2014" name="Nat. Commun.">
        <title>The rainbow trout genome provides novel insights into evolution after whole-genome duplication in vertebrates.</title>
        <authorList>
            <person name="Berthelot C."/>
            <person name="Brunet F."/>
            <person name="Chalopin D."/>
            <person name="Juanchich A."/>
            <person name="Bernard M."/>
            <person name="Noel B."/>
            <person name="Bento P."/>
            <person name="Da Silva C."/>
            <person name="Labadie K."/>
            <person name="Alberti A."/>
            <person name="Aury J.M."/>
            <person name="Louis A."/>
            <person name="Dehais P."/>
            <person name="Bardou P."/>
            <person name="Montfort J."/>
            <person name="Klopp C."/>
            <person name="Cabau C."/>
            <person name="Gaspin C."/>
            <person name="Thorgaard G.H."/>
            <person name="Boussaha M."/>
            <person name="Quillet E."/>
            <person name="Guyomard R."/>
            <person name="Galiana D."/>
            <person name="Bobe J."/>
            <person name="Volff J.N."/>
            <person name="Genet C."/>
            <person name="Wincker P."/>
            <person name="Jaillon O."/>
            <person name="Roest Crollius H."/>
            <person name="Guiguen Y."/>
        </authorList>
    </citation>
    <scope>NUCLEOTIDE SEQUENCE [LARGE SCALE GENOMIC DNA]</scope>
</reference>
<dbReference type="SUPFAM" id="SSF52058">
    <property type="entry name" value="L domain-like"/>
    <property type="match status" value="2"/>
</dbReference>
<dbReference type="EMBL" id="FR905053">
    <property type="protein sequence ID" value="CDQ75419.1"/>
    <property type="molecule type" value="Genomic_DNA"/>
</dbReference>
<dbReference type="PaxDb" id="8022-A0A060XDM9"/>
<dbReference type="FunFam" id="3.80.10.10:FF:001164">
    <property type="entry name" value="GH01279p"/>
    <property type="match status" value="1"/>
</dbReference>
<dbReference type="AlphaFoldDB" id="A0A060XDM9"/>
<dbReference type="RefSeq" id="XP_021467607.1">
    <property type="nucleotide sequence ID" value="XM_021611932.2"/>
</dbReference>
<dbReference type="Gene3D" id="3.80.10.10">
    <property type="entry name" value="Ribonuclease Inhibitor"/>
    <property type="match status" value="6"/>
</dbReference>
<dbReference type="Ensembl" id="ENSOMYT00000112091.2">
    <property type="protein sequence ID" value="ENSOMYP00000103365.1"/>
    <property type="gene ID" value="ENSOMYG00000046520.2"/>
</dbReference>
<dbReference type="InterPro" id="IPR050328">
    <property type="entry name" value="Dev_Immune_Receptor"/>
</dbReference>
<feature type="chain" id="PRO_5044538621" description="LRRCT domain-containing protein" evidence="4">
    <location>
        <begin position="20"/>
        <end position="503"/>
    </location>
</feature>
<dbReference type="PROSITE" id="PS51450">
    <property type="entry name" value="LRR"/>
    <property type="match status" value="3"/>
</dbReference>
<dbReference type="InterPro" id="IPR032675">
    <property type="entry name" value="LRR_dom_sf"/>
</dbReference>
<evidence type="ECO:0008006" key="9">
    <source>
        <dbReference type="Google" id="ProtNLM"/>
    </source>
</evidence>
<evidence type="ECO:0000313" key="8">
    <source>
        <dbReference type="Proteomes" id="UP000694395"/>
    </source>
</evidence>
<sequence length="503" mass="57159">MMWFLMILLASITLHTLVCICSNVCPKKCVCDSAKSVQCFRLQSFPTGITKDVRKLNLGYNHIKQLKGRDISGLTELEEVIISSCGVEVVEANALRAQGLLRSLDLQKNKLHQIPRGLPPSLETLNVGHNRITGLQESVFEGLKKLRLLDLQNNQITNLRSNTLSTLKKLECLYLDGNQIETVQGALRLPQLNLLSLGNNKIPCFPSSFFTPLQSLTTLRLPGNLLSRVPLDLPHTLSYLNLDRNQIRALRNREMGQLRNLTSLSASYNRLVSVDGGLRLPNLTVLELPGNQLRVLPSRLSPKLEKLDCRQNSIQEVTFQHLSGMKQLKHLFLENNTIWNFEANALRNSVHITNLALEQNLLSSIPDGLPESLIRLDLKGNRIEAVQEQELRSLKRLQVLNLRRNKLTSLPQITLDLLPRLRTVYLDGNPWNCSCELLGVKRTLLARRVEIPKELCNEHVSEPGDSWRAYLMAQDRCEEYFMETAPEDQVEQTDTEEYYDYDS</sequence>
<dbReference type="InterPro" id="IPR003591">
    <property type="entry name" value="Leu-rich_rpt_typical-subtyp"/>
</dbReference>
<dbReference type="Proteomes" id="UP000193380">
    <property type="component" value="Unassembled WGS sequence"/>
</dbReference>
<feature type="signal peptide" evidence="4">
    <location>
        <begin position="1"/>
        <end position="19"/>
    </location>
</feature>
<dbReference type="KEGG" id="omy:110529589"/>
<proteinExistence type="predicted"/>
<keyword evidence="8" id="KW-1185">Reference proteome</keyword>
<dbReference type="SMART" id="SM00364">
    <property type="entry name" value="LRR_BAC"/>
    <property type="match status" value="7"/>
</dbReference>
<evidence type="ECO:0000313" key="5">
    <source>
        <dbReference type="EMBL" id="CDQ75419.1"/>
    </source>
</evidence>